<dbReference type="EMBL" id="JAFJYH010000074">
    <property type="protein sequence ID" value="KAG4420917.1"/>
    <property type="molecule type" value="Genomic_DNA"/>
</dbReference>
<comment type="caution">
    <text evidence="1">The sequence shown here is derived from an EMBL/GenBank/DDBJ whole genome shotgun (WGS) entry which is preliminary data.</text>
</comment>
<keyword evidence="2" id="KW-1185">Reference proteome</keyword>
<gene>
    <name evidence="1" type="ORF">IFR04_005894</name>
</gene>
<protein>
    <submittedName>
        <fullName evidence="1">Uncharacterized protein</fullName>
    </submittedName>
</protein>
<reference evidence="1" key="1">
    <citation type="submission" date="2021-02" db="EMBL/GenBank/DDBJ databases">
        <title>Genome sequence Cadophora malorum strain M34.</title>
        <authorList>
            <person name="Stefanovic E."/>
            <person name="Vu D."/>
            <person name="Scully C."/>
            <person name="Dijksterhuis J."/>
            <person name="Roader J."/>
            <person name="Houbraken J."/>
        </authorList>
    </citation>
    <scope>NUCLEOTIDE SEQUENCE</scope>
    <source>
        <strain evidence="1">M34</strain>
    </source>
</reference>
<organism evidence="1 2">
    <name type="scientific">Cadophora malorum</name>
    <dbReference type="NCBI Taxonomy" id="108018"/>
    <lineage>
        <taxon>Eukaryota</taxon>
        <taxon>Fungi</taxon>
        <taxon>Dikarya</taxon>
        <taxon>Ascomycota</taxon>
        <taxon>Pezizomycotina</taxon>
        <taxon>Leotiomycetes</taxon>
        <taxon>Helotiales</taxon>
        <taxon>Ploettnerulaceae</taxon>
        <taxon>Cadophora</taxon>
    </lineage>
</organism>
<evidence type="ECO:0000313" key="1">
    <source>
        <dbReference type="EMBL" id="KAG4420917.1"/>
    </source>
</evidence>
<accession>A0A8H7TKJ4</accession>
<sequence>MTSSTTITTGLGSLSTLQEDEIYLNILEMSFRPCNVDLNQFTGNIRAVVSPSLDTNAFGPSKDMKQMSGFALANVISRNGALVRLAIYGGTTKLFDENIILASINSINWSRFVRVDFKYHRTQALCFPKFFPIQPGHRRGNFFLAKGYGPSILYPTMPILEFFWDTLYLTINSMSPDEHQKQLSDLRPSARDPRPCIHKHLGCHCAVTGLQPVRIQAGVTGSIFSYE</sequence>
<dbReference type="Proteomes" id="UP000664132">
    <property type="component" value="Unassembled WGS sequence"/>
</dbReference>
<dbReference type="OrthoDB" id="3540536at2759"/>
<evidence type="ECO:0000313" key="2">
    <source>
        <dbReference type="Proteomes" id="UP000664132"/>
    </source>
</evidence>
<name>A0A8H7TKJ4_9HELO</name>
<proteinExistence type="predicted"/>
<dbReference type="AlphaFoldDB" id="A0A8H7TKJ4"/>